<evidence type="ECO:0000256" key="1">
    <source>
        <dbReference type="ARBA" id="ARBA00022658"/>
    </source>
</evidence>
<dbReference type="FunFam" id="1.20.58.2010:FF:000001">
    <property type="entry name" value="Rop guanine nucleotide exchange factor 14"/>
    <property type="match status" value="1"/>
</dbReference>
<sequence>MGSPSTFDLSSVIDDHSSITDSIAGAGGFSPLDSISIDYSRTISEISTLSDLCSSDERQSFGWPSTVKLLDPASPVLTKLGMKQQAGEGDEAVLDLMRERFSKLLLGEDMSGGGKGVCSAVAISNAITNLYATVFGQFRRLEPLPPEKKAMWRREMDCLLSICDYIVEFHPSIQNLPNGSASEVMETRPRSDIHVNLPALEKLDTMLLDMLEGFHEKREFWYVEDGDRSPSVAVSRSFRRLVQKNEEKWWLPIPCVPSGGLSEKCLKDLRQKRDCANQIHKAAMAINNGILADMQVPQSYVATLPKSGRASVGDSIYRHLVAGEQFCTDYLLDYLDMSSEHEALETADRVEAAIYLWRRKASSGTGGVPRSSWEMVKDLVVDADKNEVLASRAQSFLIKLKHRHPGLSQTTLDTMKIQYNKDVGQGILESYSRVLESLAFSLVSFIDDVVSIDETVKRR</sequence>
<proteinExistence type="predicted"/>
<dbReference type="InterPro" id="IPR005512">
    <property type="entry name" value="PRONE_dom"/>
</dbReference>
<reference evidence="4 5" key="1">
    <citation type="journal article" date="2017" name="Nature">
        <title>The Apostasia genome and the evolution of orchids.</title>
        <authorList>
            <person name="Zhang G.Q."/>
            <person name="Liu K.W."/>
            <person name="Li Z."/>
            <person name="Lohaus R."/>
            <person name="Hsiao Y.Y."/>
            <person name="Niu S.C."/>
            <person name="Wang J.Y."/>
            <person name="Lin Y.C."/>
            <person name="Xu Q."/>
            <person name="Chen L.J."/>
            <person name="Yoshida K."/>
            <person name="Fujiwara S."/>
            <person name="Wang Z.W."/>
            <person name="Zhang Y.Q."/>
            <person name="Mitsuda N."/>
            <person name="Wang M."/>
            <person name="Liu G.H."/>
            <person name="Pecoraro L."/>
            <person name="Huang H.X."/>
            <person name="Xiao X.J."/>
            <person name="Lin M."/>
            <person name="Wu X.Y."/>
            <person name="Wu W.L."/>
            <person name="Chen Y.Y."/>
            <person name="Chang S.B."/>
            <person name="Sakamoto S."/>
            <person name="Ohme-Takagi M."/>
            <person name="Yagi M."/>
            <person name="Zeng S.J."/>
            <person name="Shen C.Y."/>
            <person name="Yeh C.M."/>
            <person name="Luo Y.B."/>
            <person name="Tsai W.C."/>
            <person name="Van de Peer Y."/>
            <person name="Liu Z.J."/>
        </authorList>
    </citation>
    <scope>NUCLEOTIDE SEQUENCE [LARGE SCALE GENOMIC DNA]</scope>
    <source>
        <strain evidence="5">cv. Shenzhen</strain>
        <tissue evidence="4">Stem</tissue>
    </source>
</reference>
<dbReference type="InterPro" id="IPR038937">
    <property type="entry name" value="RopGEF"/>
</dbReference>
<evidence type="ECO:0000313" key="4">
    <source>
        <dbReference type="EMBL" id="PKA55002.1"/>
    </source>
</evidence>
<accession>A0A2I0AHH7</accession>
<evidence type="ECO:0000256" key="2">
    <source>
        <dbReference type="PROSITE-ProRule" id="PRU00663"/>
    </source>
</evidence>
<evidence type="ECO:0000259" key="3">
    <source>
        <dbReference type="PROSITE" id="PS51334"/>
    </source>
</evidence>
<dbReference type="PROSITE" id="PS51334">
    <property type="entry name" value="PRONE"/>
    <property type="match status" value="1"/>
</dbReference>
<dbReference type="OrthoDB" id="1053009at2759"/>
<dbReference type="PANTHER" id="PTHR33101:SF47">
    <property type="entry name" value="ROP GUANINE NUCLEOTIDE EXCHANGE FACTOR 2-RELATED"/>
    <property type="match status" value="1"/>
</dbReference>
<dbReference type="Pfam" id="PF03759">
    <property type="entry name" value="PRONE"/>
    <property type="match status" value="1"/>
</dbReference>
<dbReference type="EMBL" id="KZ451980">
    <property type="protein sequence ID" value="PKA55002.1"/>
    <property type="molecule type" value="Genomic_DNA"/>
</dbReference>
<protein>
    <submittedName>
        <fullName evidence="4">Rop guanine nucleotide exchange factor 2</fullName>
    </submittedName>
</protein>
<evidence type="ECO:0000313" key="5">
    <source>
        <dbReference type="Proteomes" id="UP000236161"/>
    </source>
</evidence>
<feature type="domain" description="PRONE" evidence="3">
    <location>
        <begin position="84"/>
        <end position="459"/>
    </location>
</feature>
<dbReference type="Gene3D" id="1.20.58.2010">
    <property type="entry name" value="PRONE domain, subdomain 1"/>
    <property type="match status" value="2"/>
</dbReference>
<dbReference type="AlphaFoldDB" id="A0A2I0AHH7"/>
<organism evidence="4 5">
    <name type="scientific">Apostasia shenzhenica</name>
    <dbReference type="NCBI Taxonomy" id="1088818"/>
    <lineage>
        <taxon>Eukaryota</taxon>
        <taxon>Viridiplantae</taxon>
        <taxon>Streptophyta</taxon>
        <taxon>Embryophyta</taxon>
        <taxon>Tracheophyta</taxon>
        <taxon>Spermatophyta</taxon>
        <taxon>Magnoliopsida</taxon>
        <taxon>Liliopsida</taxon>
        <taxon>Asparagales</taxon>
        <taxon>Orchidaceae</taxon>
        <taxon>Apostasioideae</taxon>
        <taxon>Apostasia</taxon>
    </lineage>
</organism>
<dbReference type="Proteomes" id="UP000236161">
    <property type="component" value="Unassembled WGS sequence"/>
</dbReference>
<name>A0A2I0AHH7_9ASPA</name>
<keyword evidence="1 2" id="KW-0344">Guanine-nucleotide releasing factor</keyword>
<dbReference type="GO" id="GO:0005085">
    <property type="term" value="F:guanyl-nucleotide exchange factor activity"/>
    <property type="evidence" value="ECO:0007669"/>
    <property type="project" value="UniProtKB-UniRule"/>
</dbReference>
<keyword evidence="5" id="KW-1185">Reference proteome</keyword>
<dbReference type="PANTHER" id="PTHR33101">
    <property type="entry name" value="ROP GUANINE NUCLEOTIDE EXCHANGE FACTOR 1"/>
    <property type="match status" value="1"/>
</dbReference>
<dbReference type="FunFam" id="1.20.58.2010:FF:000003">
    <property type="entry name" value="Rop guanine nucleotide exchange factor 14"/>
    <property type="match status" value="1"/>
</dbReference>
<gene>
    <name evidence="4" type="primary">ROPGEF2</name>
    <name evidence="4" type="ORF">AXF42_Ash003639</name>
</gene>
<dbReference type="STRING" id="1088818.A0A2I0AHH7"/>